<evidence type="ECO:0000313" key="2">
    <source>
        <dbReference type="EMBL" id="KIH68291.1"/>
    </source>
</evidence>
<accession>A0A0C2HFC4</accession>
<keyword evidence="3" id="KW-1185">Reference proteome</keyword>
<dbReference type="AlphaFoldDB" id="A0A0C2HFC4"/>
<feature type="signal peptide" evidence="1">
    <location>
        <begin position="1"/>
        <end position="18"/>
    </location>
</feature>
<evidence type="ECO:0008006" key="4">
    <source>
        <dbReference type="Google" id="ProtNLM"/>
    </source>
</evidence>
<dbReference type="Proteomes" id="UP000054047">
    <property type="component" value="Unassembled WGS sequence"/>
</dbReference>
<keyword evidence="1" id="KW-0732">Signal</keyword>
<evidence type="ECO:0000313" key="3">
    <source>
        <dbReference type="Proteomes" id="UP000054047"/>
    </source>
</evidence>
<feature type="chain" id="PRO_5002149829" description="Secreted protein" evidence="1">
    <location>
        <begin position="19"/>
        <end position="72"/>
    </location>
</feature>
<name>A0A0C2HFC4_9BILA</name>
<evidence type="ECO:0000256" key="1">
    <source>
        <dbReference type="SAM" id="SignalP"/>
    </source>
</evidence>
<gene>
    <name evidence="2" type="ORF">ANCDUO_01375</name>
</gene>
<protein>
    <recommendedName>
        <fullName evidence="4">Secreted protein</fullName>
    </recommendedName>
</protein>
<reference evidence="2 3" key="1">
    <citation type="submission" date="2013-12" db="EMBL/GenBank/DDBJ databases">
        <title>Draft genome of the parsitic nematode Ancylostoma duodenale.</title>
        <authorList>
            <person name="Mitreva M."/>
        </authorList>
    </citation>
    <scope>NUCLEOTIDE SEQUENCE [LARGE SCALE GENOMIC DNA]</scope>
    <source>
        <strain evidence="2 3">Zhejiang</strain>
    </source>
</reference>
<proteinExistence type="predicted"/>
<organism evidence="2 3">
    <name type="scientific">Ancylostoma duodenale</name>
    <dbReference type="NCBI Taxonomy" id="51022"/>
    <lineage>
        <taxon>Eukaryota</taxon>
        <taxon>Metazoa</taxon>
        <taxon>Ecdysozoa</taxon>
        <taxon>Nematoda</taxon>
        <taxon>Chromadorea</taxon>
        <taxon>Rhabditida</taxon>
        <taxon>Rhabditina</taxon>
        <taxon>Rhabditomorpha</taxon>
        <taxon>Strongyloidea</taxon>
        <taxon>Ancylostomatidae</taxon>
        <taxon>Ancylostomatinae</taxon>
        <taxon>Ancylostoma</taxon>
    </lineage>
</organism>
<dbReference type="EMBL" id="KN726418">
    <property type="protein sequence ID" value="KIH68291.1"/>
    <property type="molecule type" value="Genomic_DNA"/>
</dbReference>
<sequence length="72" mass="8207">MRSLLFFLFAAIGEGVQRKDLRAPRSFVLLAYKQNVWKSKRSATQSRRRAVHKIRPISEPNAGISAPVRVDL</sequence>